<reference evidence="1" key="1">
    <citation type="submission" date="2019-03" db="EMBL/GenBank/DDBJ databases">
        <title>Single cell metagenomics reveals metabolic interactions within the superorganism composed of flagellate Streblomastix strix and complex community of Bacteroidetes bacteria on its surface.</title>
        <authorList>
            <person name="Treitli S.C."/>
            <person name="Kolisko M."/>
            <person name="Husnik F."/>
            <person name="Keeling P."/>
            <person name="Hampl V."/>
        </authorList>
    </citation>
    <scope>NUCLEOTIDE SEQUENCE</scope>
    <source>
        <strain evidence="1">STM</strain>
    </source>
</reference>
<protein>
    <submittedName>
        <fullName evidence="1">Uncharacterized protein</fullName>
    </submittedName>
</protein>
<comment type="caution">
    <text evidence="1">The sequence shown here is derived from an EMBL/GenBank/DDBJ whole genome shotgun (WGS) entry which is preliminary data.</text>
</comment>
<dbReference type="EMBL" id="SNRY01011983">
    <property type="protein sequence ID" value="KAA6303873.1"/>
    <property type="molecule type" value="Genomic_DNA"/>
</dbReference>
<proteinExistence type="predicted"/>
<gene>
    <name evidence="1" type="ORF">EZS27_044484</name>
</gene>
<feature type="non-terminal residue" evidence="1">
    <location>
        <position position="1"/>
    </location>
</feature>
<name>A0A5J4P5E9_9ZZZZ</name>
<accession>A0A5J4P5E9</accession>
<evidence type="ECO:0000313" key="1">
    <source>
        <dbReference type="EMBL" id="KAA6303873.1"/>
    </source>
</evidence>
<dbReference type="AlphaFoldDB" id="A0A5J4P5E9"/>
<organism evidence="1">
    <name type="scientific">termite gut metagenome</name>
    <dbReference type="NCBI Taxonomy" id="433724"/>
    <lineage>
        <taxon>unclassified sequences</taxon>
        <taxon>metagenomes</taxon>
        <taxon>organismal metagenomes</taxon>
    </lineage>
</organism>
<sequence>SFAMSIAEILRILNLVSKFNNQEEQQQR</sequence>